<reference evidence="2 3" key="1">
    <citation type="submission" date="2024-12" db="EMBL/GenBank/DDBJ databases">
        <title>Forecasting of Potato common scab and diversities of Pathogenic streptomyces spp. in china.</title>
        <authorList>
            <person name="Handique U."/>
            <person name="Wu J."/>
        </authorList>
    </citation>
    <scope>NUCLEOTIDE SEQUENCE [LARGE SCALE GENOMIC DNA]</scope>
    <source>
        <strain evidence="2 3">ZRIMU1585</strain>
    </source>
</reference>
<proteinExistence type="predicted"/>
<keyword evidence="3" id="KW-1185">Reference proteome</keyword>
<dbReference type="Proteomes" id="UP001631993">
    <property type="component" value="Unassembled WGS sequence"/>
</dbReference>
<evidence type="ECO:0000313" key="3">
    <source>
        <dbReference type="Proteomes" id="UP001631993"/>
    </source>
</evidence>
<accession>A0ABW9IPA9</accession>
<name>A0ABW9IPA9_STRGJ</name>
<evidence type="ECO:0008006" key="4">
    <source>
        <dbReference type="Google" id="ProtNLM"/>
    </source>
</evidence>
<feature type="compositionally biased region" description="Basic and acidic residues" evidence="1">
    <location>
        <begin position="168"/>
        <end position="195"/>
    </location>
</feature>
<protein>
    <recommendedName>
        <fullName evidence="4">VWA domain-containing protein</fullName>
    </recommendedName>
</protein>
<feature type="region of interest" description="Disordered" evidence="1">
    <location>
        <begin position="158"/>
        <end position="249"/>
    </location>
</feature>
<feature type="compositionally biased region" description="Polar residues" evidence="1">
    <location>
        <begin position="201"/>
        <end position="211"/>
    </location>
</feature>
<feature type="region of interest" description="Disordered" evidence="1">
    <location>
        <begin position="1"/>
        <end position="114"/>
    </location>
</feature>
<dbReference type="RefSeq" id="WP_369277335.1">
    <property type="nucleotide sequence ID" value="NZ_JBJVMW010000011.1"/>
</dbReference>
<organism evidence="2 3">
    <name type="scientific">Streptomyces galilaeus</name>
    <dbReference type="NCBI Taxonomy" id="33899"/>
    <lineage>
        <taxon>Bacteria</taxon>
        <taxon>Bacillati</taxon>
        <taxon>Actinomycetota</taxon>
        <taxon>Actinomycetes</taxon>
        <taxon>Kitasatosporales</taxon>
        <taxon>Streptomycetaceae</taxon>
        <taxon>Streptomyces</taxon>
    </lineage>
</organism>
<evidence type="ECO:0000256" key="1">
    <source>
        <dbReference type="SAM" id="MobiDB-lite"/>
    </source>
</evidence>
<dbReference type="EMBL" id="JBJVNE010000011">
    <property type="protein sequence ID" value="MFM9648973.1"/>
    <property type="molecule type" value="Genomic_DNA"/>
</dbReference>
<gene>
    <name evidence="2" type="ORF">ACKI1S_22835</name>
</gene>
<evidence type="ECO:0000313" key="2">
    <source>
        <dbReference type="EMBL" id="MFM9648973.1"/>
    </source>
</evidence>
<feature type="compositionally biased region" description="Basic and acidic residues" evidence="1">
    <location>
        <begin position="1"/>
        <end position="15"/>
    </location>
</feature>
<sequence>MTGEPGPREEERASRESLSPEAGRGSADVPGADAARHGHEPGPPGAGQEAGDRPPPGETHPPADRSPSEARPATGRPPAPDDARGAGEPPSPGPRSPVTAGLPPPDPRSVVTSDPPFATVHRVIGEAWMGDVARAARTLGARTPEDFARIAGLLGVGGGAVDAGQPPRPEEGRGDPAREATAREEREQRTPDHEPPLFQRRPNSAGTSSVTVLVPVEQQPRDPARWTTDPMARPRGRHASPTRPPHLPLLAPRSTAALLTILLARITRDGELDVERATEQLAQARPLTAIPRLPLPTLRYGVQILADSSSAMEPFARDVDDVIGHVRALAGVAGTQVLRFADVPLRGAGPGPRATWQRPYRPPRPGVRVLILSDFGAGGSAVNPWRATEQEWRTIIASIHQRGCEPVGLVPLPERLWPQWARGGLLPLVAWDRGTTVGKALGARR</sequence>
<comment type="caution">
    <text evidence="2">The sequence shown here is derived from an EMBL/GenBank/DDBJ whole genome shotgun (WGS) entry which is preliminary data.</text>
</comment>